<dbReference type="SUPFAM" id="SSF55315">
    <property type="entry name" value="L30e-like"/>
    <property type="match status" value="1"/>
</dbReference>
<dbReference type="InterPro" id="IPR053888">
    <property type="entry name" value="MRM3-like_sub_bind"/>
</dbReference>
<dbReference type="Proteomes" id="UP000633619">
    <property type="component" value="Unassembled WGS sequence"/>
</dbReference>
<dbReference type="Pfam" id="PF22435">
    <property type="entry name" value="MRM3-like_sub_bind"/>
    <property type="match status" value="1"/>
</dbReference>
<evidence type="ECO:0000313" key="6">
    <source>
        <dbReference type="Proteomes" id="UP000633619"/>
    </source>
</evidence>
<keyword evidence="6" id="KW-1185">Reference proteome</keyword>
<keyword evidence="3 5" id="KW-0808">Transferase</keyword>
<feature type="domain" description="RNA 2-O ribose methyltransferase substrate binding" evidence="4">
    <location>
        <begin position="34"/>
        <end position="107"/>
    </location>
</feature>
<comment type="caution">
    <text evidence="5">The sequence shown here is derived from an EMBL/GenBank/DDBJ whole genome shotgun (WGS) entry which is preliminary data.</text>
</comment>
<dbReference type="GO" id="GO:0032259">
    <property type="term" value="P:methylation"/>
    <property type="evidence" value="ECO:0007669"/>
    <property type="project" value="UniProtKB-KW"/>
</dbReference>
<sequence length="278" mass="31175">MKKTERITSSENRQWKQWKKLKTKKGRKQQDALLIEGEHLIEEAVQAEQVFQAVIFSEAAKEKKADWLKKVPGNVPVFELPSSLFQQLAETTTPQGIMAVIRCPRWSLDEVWKQNHSGKTFLLLDSIQDPGNLGTLIRTAKATGMDGIFLGKGTVDPFNGKVVRASMGAIFKVPLWQEDLSCVIPGLKERNVTVVNTSPHATRSYFHYPLPSRVAILLGNEGRGVDRRLEEYVDDHVTIPMPGGTESLNVSVTGALLMYERIRQGSLRGNGEFDYNIK</sequence>
<dbReference type="InterPro" id="IPR029064">
    <property type="entry name" value="Ribosomal_eL30-like_sf"/>
</dbReference>
<name>A0A8I1ACB6_THEIN</name>
<evidence type="ECO:0000259" key="4">
    <source>
        <dbReference type="SMART" id="SM00967"/>
    </source>
</evidence>
<dbReference type="Gene3D" id="3.30.1330.30">
    <property type="match status" value="1"/>
</dbReference>
<dbReference type="GO" id="GO:0005737">
    <property type="term" value="C:cytoplasm"/>
    <property type="evidence" value="ECO:0007669"/>
    <property type="project" value="UniProtKB-ARBA"/>
</dbReference>
<evidence type="ECO:0000256" key="1">
    <source>
        <dbReference type="ARBA" id="ARBA00007228"/>
    </source>
</evidence>
<dbReference type="GO" id="GO:0008173">
    <property type="term" value="F:RNA methyltransferase activity"/>
    <property type="evidence" value="ECO:0007669"/>
    <property type="project" value="InterPro"/>
</dbReference>
<gene>
    <name evidence="5" type="ORF">I8U20_05295</name>
</gene>
<protein>
    <submittedName>
        <fullName evidence="5">RNA methyltransferase</fullName>
    </submittedName>
</protein>
<accession>A0A8I1ACB6</accession>
<dbReference type="SMART" id="SM00967">
    <property type="entry name" value="SpoU_sub_bind"/>
    <property type="match status" value="1"/>
</dbReference>
<dbReference type="Pfam" id="PF00588">
    <property type="entry name" value="SpoU_methylase"/>
    <property type="match status" value="1"/>
</dbReference>
<dbReference type="RefSeq" id="WP_181731968.1">
    <property type="nucleotide sequence ID" value="NZ_JACEIR010000004.1"/>
</dbReference>
<dbReference type="InterPro" id="IPR029028">
    <property type="entry name" value="Alpha/beta_knot_MTases"/>
</dbReference>
<dbReference type="Gene3D" id="3.40.1280.10">
    <property type="match status" value="1"/>
</dbReference>
<dbReference type="SUPFAM" id="SSF75217">
    <property type="entry name" value="alpha/beta knot"/>
    <property type="match status" value="1"/>
</dbReference>
<evidence type="ECO:0000256" key="2">
    <source>
        <dbReference type="ARBA" id="ARBA00022603"/>
    </source>
</evidence>
<dbReference type="GO" id="GO:0006396">
    <property type="term" value="P:RNA processing"/>
    <property type="evidence" value="ECO:0007669"/>
    <property type="project" value="InterPro"/>
</dbReference>
<dbReference type="InterPro" id="IPR051259">
    <property type="entry name" value="rRNA_Methyltransferase"/>
</dbReference>
<dbReference type="InterPro" id="IPR013123">
    <property type="entry name" value="SpoU_subst-bd"/>
</dbReference>
<dbReference type="GO" id="GO:0003723">
    <property type="term" value="F:RNA binding"/>
    <property type="evidence" value="ECO:0007669"/>
    <property type="project" value="InterPro"/>
</dbReference>
<dbReference type="InterPro" id="IPR029026">
    <property type="entry name" value="tRNA_m1G_MTases_N"/>
</dbReference>
<proteinExistence type="inferred from homology"/>
<dbReference type="EMBL" id="JAECVW010000002">
    <property type="protein sequence ID" value="MBH8594744.1"/>
    <property type="molecule type" value="Genomic_DNA"/>
</dbReference>
<evidence type="ECO:0000313" key="5">
    <source>
        <dbReference type="EMBL" id="MBH8594744.1"/>
    </source>
</evidence>
<dbReference type="AlphaFoldDB" id="A0A8I1ACB6"/>
<dbReference type="PANTHER" id="PTHR43191">
    <property type="entry name" value="RRNA METHYLTRANSFERASE 3"/>
    <property type="match status" value="1"/>
</dbReference>
<dbReference type="CDD" id="cd18095">
    <property type="entry name" value="SpoU-like_rRNA-MTase"/>
    <property type="match status" value="1"/>
</dbReference>
<evidence type="ECO:0000256" key="3">
    <source>
        <dbReference type="ARBA" id="ARBA00022679"/>
    </source>
</evidence>
<dbReference type="PANTHER" id="PTHR43191:SF2">
    <property type="entry name" value="RRNA METHYLTRANSFERASE 3, MITOCHONDRIAL"/>
    <property type="match status" value="1"/>
</dbReference>
<keyword evidence="2 5" id="KW-0489">Methyltransferase</keyword>
<comment type="similarity">
    <text evidence="1">Belongs to the class IV-like SAM-binding methyltransferase superfamily. RNA methyltransferase TrmH family.</text>
</comment>
<organism evidence="5 6">
    <name type="scientific">Thermoactinomyces intermedius</name>
    <dbReference type="NCBI Taxonomy" id="2024"/>
    <lineage>
        <taxon>Bacteria</taxon>
        <taxon>Bacillati</taxon>
        <taxon>Bacillota</taxon>
        <taxon>Bacilli</taxon>
        <taxon>Bacillales</taxon>
        <taxon>Thermoactinomycetaceae</taxon>
        <taxon>Thermoactinomyces</taxon>
    </lineage>
</organism>
<reference evidence="5 6" key="1">
    <citation type="submission" date="2020-12" db="EMBL/GenBank/DDBJ databases">
        <title>WGS of Thermoactinomyces spp.</title>
        <authorList>
            <person name="Cheng K."/>
        </authorList>
    </citation>
    <scope>NUCLEOTIDE SEQUENCE [LARGE SCALE GENOMIC DNA]</scope>
    <source>
        <strain evidence="6">CICC 10671\DSM 43846</strain>
    </source>
</reference>
<dbReference type="InterPro" id="IPR001537">
    <property type="entry name" value="SpoU_MeTrfase"/>
</dbReference>